<dbReference type="Proteomes" id="UP000575898">
    <property type="component" value="Unassembled WGS sequence"/>
</dbReference>
<dbReference type="GO" id="GO:0005886">
    <property type="term" value="C:plasma membrane"/>
    <property type="evidence" value="ECO:0007669"/>
    <property type="project" value="UniProtKB-SubCell"/>
</dbReference>
<dbReference type="InterPro" id="IPR003849">
    <property type="entry name" value="Preprotein_translocase_YajC"/>
</dbReference>
<evidence type="ECO:0000256" key="1">
    <source>
        <dbReference type="ARBA" id="ARBA00004162"/>
    </source>
</evidence>
<evidence type="ECO:0000256" key="10">
    <source>
        <dbReference type="ARBA" id="ARBA00023136"/>
    </source>
</evidence>
<keyword evidence="7" id="KW-0653">Protein transport</keyword>
<gene>
    <name evidence="12" type="ORF">HNQ59_003597</name>
</gene>
<feature type="transmembrane region" description="Helical" evidence="11">
    <location>
        <begin position="19"/>
        <end position="37"/>
    </location>
</feature>
<dbReference type="PANTHER" id="PTHR33909:SF1">
    <property type="entry name" value="SEC TRANSLOCON ACCESSORY COMPLEX SUBUNIT YAJC"/>
    <property type="match status" value="1"/>
</dbReference>
<comment type="similarity">
    <text evidence="2">Belongs to the YajC family.</text>
</comment>
<evidence type="ECO:0000256" key="11">
    <source>
        <dbReference type="SAM" id="Phobius"/>
    </source>
</evidence>
<dbReference type="GO" id="GO:0015031">
    <property type="term" value="P:protein transport"/>
    <property type="evidence" value="ECO:0007669"/>
    <property type="project" value="UniProtKB-KW"/>
</dbReference>
<dbReference type="RefSeq" id="WP_184041682.1">
    <property type="nucleotide sequence ID" value="NZ_JACHHY010000029.1"/>
</dbReference>
<dbReference type="EMBL" id="JACHHY010000029">
    <property type="protein sequence ID" value="MBB5020279.1"/>
    <property type="molecule type" value="Genomic_DNA"/>
</dbReference>
<sequence>MIGTAYANGQAAAPAGFDFISLLPMVVIFVLFYFMLIRPQQKKMKEHQNMLANLQKGDEVSTNGGLVGKVVKLSDQYVVIEVADKVEMTLQRPAITAVLPKGTLKNI</sequence>
<evidence type="ECO:0000256" key="6">
    <source>
        <dbReference type="ARBA" id="ARBA00022692"/>
    </source>
</evidence>
<evidence type="ECO:0000256" key="4">
    <source>
        <dbReference type="ARBA" id="ARBA00022448"/>
    </source>
</evidence>
<dbReference type="NCBIfam" id="TIGR00739">
    <property type="entry name" value="yajC"/>
    <property type="match status" value="1"/>
</dbReference>
<dbReference type="PANTHER" id="PTHR33909">
    <property type="entry name" value="SEC TRANSLOCON ACCESSORY COMPLEX SUBUNIT YAJC"/>
    <property type="match status" value="1"/>
</dbReference>
<keyword evidence="5" id="KW-1003">Cell membrane</keyword>
<keyword evidence="13" id="KW-1185">Reference proteome</keyword>
<name>A0A840MT70_9PROT</name>
<evidence type="ECO:0000256" key="7">
    <source>
        <dbReference type="ARBA" id="ARBA00022927"/>
    </source>
</evidence>
<protein>
    <recommendedName>
        <fullName evidence="3">Sec translocon accessory complex subunit YajC</fullName>
    </recommendedName>
</protein>
<evidence type="ECO:0000256" key="9">
    <source>
        <dbReference type="ARBA" id="ARBA00023010"/>
    </source>
</evidence>
<accession>A0A840MT70</accession>
<proteinExistence type="inferred from homology"/>
<evidence type="ECO:0000256" key="2">
    <source>
        <dbReference type="ARBA" id="ARBA00006742"/>
    </source>
</evidence>
<reference evidence="12 13" key="1">
    <citation type="submission" date="2020-08" db="EMBL/GenBank/DDBJ databases">
        <title>Genomic Encyclopedia of Type Strains, Phase IV (KMG-IV): sequencing the most valuable type-strain genomes for metagenomic binning, comparative biology and taxonomic classification.</title>
        <authorList>
            <person name="Goeker M."/>
        </authorList>
    </citation>
    <scope>NUCLEOTIDE SEQUENCE [LARGE SCALE GENOMIC DNA]</scope>
    <source>
        <strain evidence="12 13">DSM 27165</strain>
    </source>
</reference>
<dbReference type="PRINTS" id="PR01853">
    <property type="entry name" value="YAJCTRNLCASE"/>
</dbReference>
<comment type="caution">
    <text evidence="12">The sequence shown here is derived from an EMBL/GenBank/DDBJ whole genome shotgun (WGS) entry which is preliminary data.</text>
</comment>
<evidence type="ECO:0000256" key="3">
    <source>
        <dbReference type="ARBA" id="ARBA00014962"/>
    </source>
</evidence>
<organism evidence="12 13">
    <name type="scientific">Chitinivorax tropicus</name>
    <dbReference type="NCBI Taxonomy" id="714531"/>
    <lineage>
        <taxon>Bacteria</taxon>
        <taxon>Pseudomonadati</taxon>
        <taxon>Pseudomonadota</taxon>
        <taxon>Betaproteobacteria</taxon>
        <taxon>Chitinivorax</taxon>
    </lineage>
</organism>
<comment type="subcellular location">
    <subcellularLocation>
        <location evidence="1">Cell membrane</location>
        <topology evidence="1">Single-pass membrane protein</topology>
    </subcellularLocation>
</comment>
<dbReference type="Pfam" id="PF02699">
    <property type="entry name" value="YajC"/>
    <property type="match status" value="1"/>
</dbReference>
<keyword evidence="10 11" id="KW-0472">Membrane</keyword>
<evidence type="ECO:0000256" key="5">
    <source>
        <dbReference type="ARBA" id="ARBA00022475"/>
    </source>
</evidence>
<keyword evidence="6 11" id="KW-0812">Transmembrane</keyword>
<keyword evidence="9" id="KW-0811">Translocation</keyword>
<evidence type="ECO:0000256" key="8">
    <source>
        <dbReference type="ARBA" id="ARBA00022989"/>
    </source>
</evidence>
<keyword evidence="4" id="KW-0813">Transport</keyword>
<evidence type="ECO:0000313" key="13">
    <source>
        <dbReference type="Proteomes" id="UP000575898"/>
    </source>
</evidence>
<keyword evidence="8 11" id="KW-1133">Transmembrane helix</keyword>
<dbReference type="AlphaFoldDB" id="A0A840MT70"/>
<evidence type="ECO:0000313" key="12">
    <source>
        <dbReference type="EMBL" id="MBB5020279.1"/>
    </source>
</evidence>
<dbReference type="SMART" id="SM01323">
    <property type="entry name" value="YajC"/>
    <property type="match status" value="1"/>
</dbReference>